<accession>A0ABQ5DT65</accession>
<dbReference type="EMBL" id="BQNB010015565">
    <property type="protein sequence ID" value="GJT41476.1"/>
    <property type="molecule type" value="Genomic_DNA"/>
</dbReference>
<proteinExistence type="predicted"/>
<comment type="caution">
    <text evidence="1">The sequence shown here is derived from an EMBL/GenBank/DDBJ whole genome shotgun (WGS) entry which is preliminary data.</text>
</comment>
<evidence type="ECO:0000313" key="1">
    <source>
        <dbReference type="EMBL" id="GJT41476.1"/>
    </source>
</evidence>
<protein>
    <submittedName>
        <fullName evidence="1">Uncharacterized protein</fullName>
    </submittedName>
</protein>
<evidence type="ECO:0000313" key="2">
    <source>
        <dbReference type="Proteomes" id="UP001151760"/>
    </source>
</evidence>
<reference evidence="1" key="1">
    <citation type="journal article" date="2022" name="Int. J. Mol. Sci.">
        <title>Draft Genome of Tanacetum Coccineum: Genomic Comparison of Closely Related Tanacetum-Family Plants.</title>
        <authorList>
            <person name="Yamashiro T."/>
            <person name="Shiraishi A."/>
            <person name="Nakayama K."/>
            <person name="Satake H."/>
        </authorList>
    </citation>
    <scope>NUCLEOTIDE SEQUENCE</scope>
</reference>
<sequence>MVYKEAAWIFGGFPWVYVMKIKNEVAEVWLDFPTHLAPSFSLRAPVATFNAPMGGDPLPLDLSSMGKGQVVDSLDPMEQNFLFDTNDNSLGGFANMFEDETDNSQAIHSLLSGSWSALM</sequence>
<dbReference type="Proteomes" id="UP001151760">
    <property type="component" value="Unassembled WGS sequence"/>
</dbReference>
<gene>
    <name evidence="1" type="ORF">Tco_0941341</name>
</gene>
<organism evidence="1 2">
    <name type="scientific">Tanacetum coccineum</name>
    <dbReference type="NCBI Taxonomy" id="301880"/>
    <lineage>
        <taxon>Eukaryota</taxon>
        <taxon>Viridiplantae</taxon>
        <taxon>Streptophyta</taxon>
        <taxon>Embryophyta</taxon>
        <taxon>Tracheophyta</taxon>
        <taxon>Spermatophyta</taxon>
        <taxon>Magnoliopsida</taxon>
        <taxon>eudicotyledons</taxon>
        <taxon>Gunneridae</taxon>
        <taxon>Pentapetalae</taxon>
        <taxon>asterids</taxon>
        <taxon>campanulids</taxon>
        <taxon>Asterales</taxon>
        <taxon>Asteraceae</taxon>
        <taxon>Asteroideae</taxon>
        <taxon>Anthemideae</taxon>
        <taxon>Anthemidinae</taxon>
        <taxon>Tanacetum</taxon>
    </lineage>
</organism>
<reference evidence="1" key="2">
    <citation type="submission" date="2022-01" db="EMBL/GenBank/DDBJ databases">
        <authorList>
            <person name="Yamashiro T."/>
            <person name="Shiraishi A."/>
            <person name="Satake H."/>
            <person name="Nakayama K."/>
        </authorList>
    </citation>
    <scope>NUCLEOTIDE SEQUENCE</scope>
</reference>
<name>A0ABQ5DT65_9ASTR</name>
<keyword evidence="2" id="KW-1185">Reference proteome</keyword>